<comment type="subcellular location">
    <subcellularLocation>
        <location evidence="1">Membrane</location>
    </subcellularLocation>
</comment>
<keyword evidence="3" id="KW-0677">Repeat</keyword>
<keyword evidence="5" id="KW-0130">Cell adhesion</keyword>
<dbReference type="InterPro" id="IPR002126">
    <property type="entry name" value="Cadherin-like_dom"/>
</dbReference>
<evidence type="ECO:0000256" key="5">
    <source>
        <dbReference type="ARBA" id="ARBA00022889"/>
    </source>
</evidence>
<evidence type="ECO:0000313" key="10">
    <source>
        <dbReference type="EMBL" id="WAR01325.1"/>
    </source>
</evidence>
<keyword evidence="7" id="KW-0472">Membrane</keyword>
<dbReference type="SUPFAM" id="SSF49313">
    <property type="entry name" value="Cadherin-like"/>
    <property type="match status" value="1"/>
</dbReference>
<dbReference type="PANTHER" id="PTHR24025">
    <property type="entry name" value="DESMOGLEIN FAMILY MEMBER"/>
    <property type="match status" value="1"/>
</dbReference>
<evidence type="ECO:0000256" key="1">
    <source>
        <dbReference type="ARBA" id="ARBA00004370"/>
    </source>
</evidence>
<reference evidence="10" key="1">
    <citation type="submission" date="2022-11" db="EMBL/GenBank/DDBJ databases">
        <title>Centuries of genome instability and evolution in soft-shell clam transmissible cancer (bioRxiv).</title>
        <authorList>
            <person name="Hart S.F.M."/>
            <person name="Yonemitsu M.A."/>
            <person name="Giersch R.M."/>
            <person name="Beal B.F."/>
            <person name="Arriagada G."/>
            <person name="Davis B.W."/>
            <person name="Ostrander E.A."/>
            <person name="Goff S.P."/>
            <person name="Metzger M.J."/>
        </authorList>
    </citation>
    <scope>NUCLEOTIDE SEQUENCE</scope>
    <source>
        <strain evidence="10">MELC-2E11</strain>
        <tissue evidence="10">Siphon/mantle</tissue>
    </source>
</reference>
<evidence type="ECO:0000256" key="7">
    <source>
        <dbReference type="ARBA" id="ARBA00023136"/>
    </source>
</evidence>
<dbReference type="Proteomes" id="UP001164746">
    <property type="component" value="Chromosome 4"/>
</dbReference>
<organism evidence="10 11">
    <name type="scientific">Mya arenaria</name>
    <name type="common">Soft-shell clam</name>
    <dbReference type="NCBI Taxonomy" id="6604"/>
    <lineage>
        <taxon>Eukaryota</taxon>
        <taxon>Metazoa</taxon>
        <taxon>Spiralia</taxon>
        <taxon>Lophotrochozoa</taxon>
        <taxon>Mollusca</taxon>
        <taxon>Bivalvia</taxon>
        <taxon>Autobranchia</taxon>
        <taxon>Heteroconchia</taxon>
        <taxon>Euheterodonta</taxon>
        <taxon>Imparidentia</taxon>
        <taxon>Neoheterodontei</taxon>
        <taxon>Myida</taxon>
        <taxon>Myoidea</taxon>
        <taxon>Myidae</taxon>
        <taxon>Mya</taxon>
    </lineage>
</organism>
<protein>
    <submittedName>
        <fullName evidence="10">CADN-like protein</fullName>
    </submittedName>
</protein>
<accession>A0ABY7DUD3</accession>
<keyword evidence="11" id="KW-1185">Reference proteome</keyword>
<dbReference type="PROSITE" id="PS50268">
    <property type="entry name" value="CADHERIN_2"/>
    <property type="match status" value="1"/>
</dbReference>
<dbReference type="InterPro" id="IPR050971">
    <property type="entry name" value="Cadherin-domain_protein"/>
</dbReference>
<dbReference type="InterPro" id="IPR015919">
    <property type="entry name" value="Cadherin-like_sf"/>
</dbReference>
<evidence type="ECO:0000256" key="8">
    <source>
        <dbReference type="PROSITE-ProRule" id="PRU00043"/>
    </source>
</evidence>
<evidence type="ECO:0000256" key="2">
    <source>
        <dbReference type="ARBA" id="ARBA00022692"/>
    </source>
</evidence>
<name>A0ABY7DUD3_MYAAR</name>
<dbReference type="Gene3D" id="2.60.40.60">
    <property type="entry name" value="Cadherins"/>
    <property type="match status" value="2"/>
</dbReference>
<keyword evidence="6" id="KW-1133">Transmembrane helix</keyword>
<evidence type="ECO:0000256" key="6">
    <source>
        <dbReference type="ARBA" id="ARBA00022989"/>
    </source>
</evidence>
<feature type="domain" description="Cadherin" evidence="9">
    <location>
        <begin position="20"/>
        <end position="112"/>
    </location>
</feature>
<proteinExistence type="predicted"/>
<keyword evidence="2" id="KW-0812">Transmembrane</keyword>
<dbReference type="PANTHER" id="PTHR24025:SF23">
    <property type="entry name" value="NEURAL-CADHERIN"/>
    <property type="match status" value="1"/>
</dbReference>
<gene>
    <name evidence="10" type="ORF">MAR_007883</name>
</gene>
<evidence type="ECO:0000259" key="9">
    <source>
        <dbReference type="PROSITE" id="PS50268"/>
    </source>
</evidence>
<dbReference type="EMBL" id="CP111015">
    <property type="protein sequence ID" value="WAR01325.1"/>
    <property type="molecule type" value="Genomic_DNA"/>
</dbReference>
<sequence>MTLPDKAVQETATGVLFSVKDALDSSNYRYTLNSSTYANAFMVDIVSGDVSVAAGFTLDYEAFVPANNGSERIELTIIVHDSFMAEDSSENVVKTLLQHVILSDVNDESPVFINEFYPYYAVVSLNAAAYSHVYSLSASDPDRDAHVSLSHEFEGNAGDFFDVTFSNAVAHIKPTEDQVLRITIKATDTAGASSQVTSGVVEVKVGTRRPQFNMENGYTFKFQEDNVINQKITTSQNRMKVKSFQPSNIFLVVLDEFSQPSELFEARVSGSSVGCVFDADLHVRRVVDFERDPHIYSLTLRATESNTVLTSTTRLLQEMPT</sequence>
<evidence type="ECO:0000313" key="11">
    <source>
        <dbReference type="Proteomes" id="UP001164746"/>
    </source>
</evidence>
<evidence type="ECO:0000256" key="4">
    <source>
        <dbReference type="ARBA" id="ARBA00022837"/>
    </source>
</evidence>
<keyword evidence="4 8" id="KW-0106">Calcium</keyword>
<evidence type="ECO:0000256" key="3">
    <source>
        <dbReference type="ARBA" id="ARBA00022737"/>
    </source>
</evidence>